<keyword evidence="8" id="KW-1185">Reference proteome</keyword>
<dbReference type="PANTHER" id="PTHR32191">
    <property type="entry name" value="TETRASPANIN-8-RELATED"/>
    <property type="match status" value="1"/>
</dbReference>
<keyword evidence="3 6" id="KW-0812">Transmembrane</keyword>
<comment type="caution">
    <text evidence="7">The sequence shown here is derived from an EMBL/GenBank/DDBJ whole genome shotgun (WGS) entry which is preliminary data.</text>
</comment>
<name>A0A0K9Q2P1_ZOSMR</name>
<feature type="transmembrane region" description="Helical" evidence="6">
    <location>
        <begin position="76"/>
        <end position="96"/>
    </location>
</feature>
<evidence type="ECO:0000256" key="1">
    <source>
        <dbReference type="ARBA" id="ARBA00004141"/>
    </source>
</evidence>
<gene>
    <name evidence="7" type="ORF">ZOSMA_114G00610</name>
</gene>
<dbReference type="GO" id="GO:0009506">
    <property type="term" value="C:plasmodesma"/>
    <property type="evidence" value="ECO:0000318"/>
    <property type="project" value="GO_Central"/>
</dbReference>
<evidence type="ECO:0000313" key="8">
    <source>
        <dbReference type="Proteomes" id="UP000036987"/>
    </source>
</evidence>
<protein>
    <submittedName>
        <fullName evidence="7">Senescence-associated protein-like</fullName>
    </submittedName>
</protein>
<evidence type="ECO:0000256" key="5">
    <source>
        <dbReference type="ARBA" id="ARBA00023136"/>
    </source>
</evidence>
<dbReference type="EMBL" id="LFYR01000167">
    <property type="protein sequence ID" value="KMZ75464.1"/>
    <property type="molecule type" value="Genomic_DNA"/>
</dbReference>
<keyword evidence="5 6" id="KW-0472">Membrane</keyword>
<comment type="subcellular location">
    <subcellularLocation>
        <location evidence="1">Membrane</location>
        <topology evidence="1">Multi-pass membrane protein</topology>
    </subcellularLocation>
</comment>
<evidence type="ECO:0000313" key="7">
    <source>
        <dbReference type="EMBL" id="KMZ75464.1"/>
    </source>
</evidence>
<evidence type="ECO:0000256" key="4">
    <source>
        <dbReference type="ARBA" id="ARBA00022989"/>
    </source>
</evidence>
<accession>A0A0K9Q2P1</accession>
<dbReference type="InterPro" id="IPR044991">
    <property type="entry name" value="TET_plant"/>
</dbReference>
<feature type="transmembrane region" description="Helical" evidence="6">
    <location>
        <begin position="12"/>
        <end position="32"/>
    </location>
</feature>
<dbReference type="InterPro" id="IPR018499">
    <property type="entry name" value="Tetraspanin/Peripherin"/>
</dbReference>
<evidence type="ECO:0000256" key="3">
    <source>
        <dbReference type="ARBA" id="ARBA00022692"/>
    </source>
</evidence>
<dbReference type="OMA" id="ITDYSAW"/>
<proteinExistence type="inferred from homology"/>
<organism evidence="7 8">
    <name type="scientific">Zostera marina</name>
    <name type="common">Eelgrass</name>
    <dbReference type="NCBI Taxonomy" id="29655"/>
    <lineage>
        <taxon>Eukaryota</taxon>
        <taxon>Viridiplantae</taxon>
        <taxon>Streptophyta</taxon>
        <taxon>Embryophyta</taxon>
        <taxon>Tracheophyta</taxon>
        <taxon>Spermatophyta</taxon>
        <taxon>Magnoliopsida</taxon>
        <taxon>Liliopsida</taxon>
        <taxon>Zosteraceae</taxon>
        <taxon>Zostera</taxon>
    </lineage>
</organism>
<keyword evidence="4 6" id="KW-1133">Transmembrane helix</keyword>
<evidence type="ECO:0000256" key="2">
    <source>
        <dbReference type="ARBA" id="ARBA00006840"/>
    </source>
</evidence>
<dbReference type="AlphaFoldDB" id="A0A0K9Q2P1"/>
<dbReference type="GO" id="GO:0009734">
    <property type="term" value="P:auxin-activated signaling pathway"/>
    <property type="evidence" value="ECO:0007669"/>
    <property type="project" value="InterPro"/>
</dbReference>
<dbReference type="GO" id="GO:0005886">
    <property type="term" value="C:plasma membrane"/>
    <property type="evidence" value="ECO:0000318"/>
    <property type="project" value="GO_Central"/>
</dbReference>
<comment type="similarity">
    <text evidence="2">Belongs to the tetraspanin (TM4SF) family.</text>
</comment>
<reference evidence="8" key="1">
    <citation type="journal article" date="2016" name="Nature">
        <title>The genome of the seagrass Zostera marina reveals angiosperm adaptation to the sea.</title>
        <authorList>
            <person name="Olsen J.L."/>
            <person name="Rouze P."/>
            <person name="Verhelst B."/>
            <person name="Lin Y.-C."/>
            <person name="Bayer T."/>
            <person name="Collen J."/>
            <person name="Dattolo E."/>
            <person name="De Paoli E."/>
            <person name="Dittami S."/>
            <person name="Maumus F."/>
            <person name="Michel G."/>
            <person name="Kersting A."/>
            <person name="Lauritano C."/>
            <person name="Lohaus R."/>
            <person name="Toepel M."/>
            <person name="Tonon T."/>
            <person name="Vanneste K."/>
            <person name="Amirebrahimi M."/>
            <person name="Brakel J."/>
            <person name="Bostroem C."/>
            <person name="Chovatia M."/>
            <person name="Grimwood J."/>
            <person name="Jenkins J.W."/>
            <person name="Jueterbock A."/>
            <person name="Mraz A."/>
            <person name="Stam W.T."/>
            <person name="Tice H."/>
            <person name="Bornberg-Bauer E."/>
            <person name="Green P.J."/>
            <person name="Pearson G.A."/>
            <person name="Procaccini G."/>
            <person name="Duarte C.M."/>
            <person name="Schmutz J."/>
            <person name="Reusch T.B.H."/>
            <person name="Van de Peer Y."/>
        </authorList>
    </citation>
    <scope>NUCLEOTIDE SEQUENCE [LARGE SCALE GENOMIC DNA]</scope>
    <source>
        <strain evidence="8">cv. Finnish</strain>
    </source>
</reference>
<evidence type="ECO:0000256" key="6">
    <source>
        <dbReference type="SAM" id="Phobius"/>
    </source>
</evidence>
<dbReference type="Pfam" id="PF00335">
    <property type="entry name" value="Tetraspanin"/>
    <property type="match status" value="1"/>
</dbReference>
<dbReference type="OrthoDB" id="620353at2759"/>
<feature type="transmembrane region" description="Helical" evidence="6">
    <location>
        <begin position="47"/>
        <end position="69"/>
    </location>
</feature>
<sequence length="281" mass="32136">MRCRFSIAVIGYLNLLTLLASIPIIAGGLWLAKTTSTCQTFLQKPLLIIGFIILFVSIMGFVGACFNLVWALRIYIVILILLVVALLVVIAFGSAVTCRGGGVEVPGKVYREYTLDTYSGWMRKQVMDLSTWQAIKDCLVESKACMKIATWTPMDYMQRDLTPVQSGCCKPPTSCSYREGMARGQDEDCYRWNNAESLLCYDCTSCRAAVLEEARREWHKLNIANIVVCVFLVGVCSIGYCAFRNTRREVAERRHGLMSRVFSQWDYWSRKRYNRRYHLCW</sequence>
<feature type="transmembrane region" description="Helical" evidence="6">
    <location>
        <begin position="223"/>
        <end position="243"/>
    </location>
</feature>
<dbReference type="Proteomes" id="UP000036987">
    <property type="component" value="Unassembled WGS sequence"/>
</dbReference>